<dbReference type="PANTHER" id="PTHR43798:SF33">
    <property type="entry name" value="HYDROLASE, PUTATIVE (AFU_ORTHOLOGUE AFUA_2G14860)-RELATED"/>
    <property type="match status" value="1"/>
</dbReference>
<gene>
    <name evidence="2" type="ORF">UFOPK3402_00910</name>
</gene>
<dbReference type="InterPro" id="IPR000073">
    <property type="entry name" value="AB_hydrolase_1"/>
</dbReference>
<dbReference type="Pfam" id="PF00561">
    <property type="entry name" value="Abhydrolase_1"/>
    <property type="match status" value="1"/>
</dbReference>
<dbReference type="AlphaFoldDB" id="A0A6J7E1C7"/>
<dbReference type="GO" id="GO:0046464">
    <property type="term" value="P:acylglycerol catabolic process"/>
    <property type="evidence" value="ECO:0007669"/>
    <property type="project" value="TreeGrafter"/>
</dbReference>
<dbReference type="PANTHER" id="PTHR43798">
    <property type="entry name" value="MONOACYLGLYCEROL LIPASE"/>
    <property type="match status" value="1"/>
</dbReference>
<proteinExistence type="predicted"/>
<dbReference type="InterPro" id="IPR050266">
    <property type="entry name" value="AB_hydrolase_sf"/>
</dbReference>
<dbReference type="PRINTS" id="PR00111">
    <property type="entry name" value="ABHYDROLASE"/>
</dbReference>
<dbReference type="EMBL" id="CAFBLS010000099">
    <property type="protein sequence ID" value="CAB4875055.1"/>
    <property type="molecule type" value="Genomic_DNA"/>
</dbReference>
<feature type="domain" description="AB hydrolase-1" evidence="1">
    <location>
        <begin position="36"/>
        <end position="137"/>
    </location>
</feature>
<protein>
    <submittedName>
        <fullName evidence="2">Unannotated protein</fullName>
    </submittedName>
</protein>
<dbReference type="GO" id="GO:0047372">
    <property type="term" value="F:monoacylglycerol lipase activity"/>
    <property type="evidence" value="ECO:0007669"/>
    <property type="project" value="TreeGrafter"/>
</dbReference>
<reference evidence="2" key="1">
    <citation type="submission" date="2020-05" db="EMBL/GenBank/DDBJ databases">
        <authorList>
            <person name="Chiriac C."/>
            <person name="Salcher M."/>
            <person name="Ghai R."/>
            <person name="Kavagutti S V."/>
        </authorList>
    </citation>
    <scope>NUCLEOTIDE SEQUENCE</scope>
</reference>
<dbReference type="InterPro" id="IPR029058">
    <property type="entry name" value="AB_hydrolase_fold"/>
</dbReference>
<dbReference type="GO" id="GO:0016020">
    <property type="term" value="C:membrane"/>
    <property type="evidence" value="ECO:0007669"/>
    <property type="project" value="TreeGrafter"/>
</dbReference>
<accession>A0A6J7E1C7</accession>
<dbReference type="SUPFAM" id="SSF53474">
    <property type="entry name" value="alpha/beta-Hydrolases"/>
    <property type="match status" value="1"/>
</dbReference>
<sequence length="291" mass="31359">MMGTADRATLTTAKREVLTLHSRQIAYREHRGTGAPILLVHGIGSSSDTWNPVFDHLVASGAPVIAVDLPGHGESSKQPGDYSLGSMASTLRDLLDHLGHDRVHLVGHSLGGGISLQFVYQFPERVRTLTLVSSGGLGEETFGGLRAAAMPGSEIALRWAINRRTLAGAARLGRVLSRVGVEPHALSPGALETVSWLGDDERRAAFLATLRSVVGVKGQRVSALDKLHLLDGHQVLIIWGDRDPMIPMAHGAHAHALLEGSRFVTFAEAAHEPHMHDSRRFADLVLEHTNR</sequence>
<organism evidence="2">
    <name type="scientific">freshwater metagenome</name>
    <dbReference type="NCBI Taxonomy" id="449393"/>
    <lineage>
        <taxon>unclassified sequences</taxon>
        <taxon>metagenomes</taxon>
        <taxon>ecological metagenomes</taxon>
    </lineage>
</organism>
<evidence type="ECO:0000313" key="2">
    <source>
        <dbReference type="EMBL" id="CAB4875055.1"/>
    </source>
</evidence>
<name>A0A6J7E1C7_9ZZZZ</name>
<evidence type="ECO:0000259" key="1">
    <source>
        <dbReference type="Pfam" id="PF00561"/>
    </source>
</evidence>
<dbReference type="Gene3D" id="3.40.50.1820">
    <property type="entry name" value="alpha/beta hydrolase"/>
    <property type="match status" value="1"/>
</dbReference>